<keyword evidence="2" id="KW-0217">Developmental protein</keyword>
<evidence type="ECO:0000256" key="3">
    <source>
        <dbReference type="ARBA" id="ARBA00022525"/>
    </source>
</evidence>
<dbReference type="GO" id="GO:0046872">
    <property type="term" value="F:metal ion binding"/>
    <property type="evidence" value="ECO:0007669"/>
    <property type="project" value="UniProtKB-KW"/>
</dbReference>
<protein>
    <recommendedName>
        <fullName evidence="13">Reelin</fullName>
    </recommendedName>
</protein>
<dbReference type="SUPFAM" id="SSF50939">
    <property type="entry name" value="Sialidases"/>
    <property type="match status" value="2"/>
</dbReference>
<evidence type="ECO:0000256" key="17">
    <source>
        <dbReference type="SAM" id="MobiDB-lite"/>
    </source>
</evidence>
<dbReference type="InterPro" id="IPR036278">
    <property type="entry name" value="Sialidase_sf"/>
</dbReference>
<evidence type="ECO:0000256" key="11">
    <source>
        <dbReference type="ARBA" id="ARBA00022889"/>
    </source>
</evidence>
<keyword evidence="21" id="KW-1185">Reference proteome</keyword>
<sequence>MFENEQSKLTQLNKSLNKRRHPHCNNRSPSTRFRWRQSYVATRGNIWALDKIYVGDDCHWMCSGHGTCDGDKCICDAGYEEPYCTVVRQLPTRLRDSFQRNNINSGKYINMHLRENLTLPNKVDSSYTLVLGGEVTDVCGVVVHDKALVFFKASLIQFYNCKDSIRLLMTYDLDLSTATHVEFSLMFDCHRLPQQSYSYSFADPRPEEHQIIVQFSTNGGIHWNHLHLIKYNDASFQESLTRFFSLSLPLEARFSSTSIRFWQSINAASSGWMRGAWMIDDLFIGGPTQSTLPSLPSLPLHSSDGFLPEKVFHEMFENKSSFDDDAEEFDSPSDDLFLFWPSGRIAKYCSHKMNPGLSTSGSSALVFQEKFSKSSLERRSKIPSKTAEFSQTSELMGSRYLMTNDIFVNDMTVIQFEINVGCDGDPISWPADQPVRLEYSLDRGRTWNLLIAECSSNHQPLCERDYMIHPSIYSSAVYSYWTQVVIPLKNLKIYGFVRFRWSQDTSQKNSDSEPTQEDNIINEDAIKSNIDVASYEYIDDDFVITNRHKTVREKRYIYEPDGMRKKKNIVNSQHKPFPNYKNIRISNNKTPMNVTSPVLSSSSSSARSWAIDNIYIGTQCVAHCQGRGTCYEASVCDCFHGYEGTSCENPTSKLKHKNYLREDFDNSKRNFRKKFSVISGASVSDKCSRVLHGTSLNFHQPTERILTTNPLNLTHANVISFYLKFDCQSTNNIKSTINIKNLNSNKVYEAIYLQYSLNNGLEWNLIERFDPIYIGGNDVDNIVMQDDAFIAAPLHRISGQDVIKQWNAPIGPKHLNEDYFQLNYDFPSHVDDEYRTATSVNSEYSNAEKFSNSDGKADAEAKDDDDDDDDDDAENIYDVEIGGVISGAVTNDMMITASTFIHFNMTMDCLGENDCFGEISGQLFFLKLKAVRLEYSTDFGKTWRLVKEPCSEADVLTCSNEVQPTIFYSEFMSTWKRISLILPDSMRFANARFRWVQTNRVGKETDFLKDSGAWALSHVYIGDECESFCAGHGFCWNASCRCDEGWSGSSCNLPTRQLKSKFVEKFNNYHPFQYNVKHLHSKSDTNSTTSNSTTRDEHSDGNTVTFVGGVIRTKCSTTKSFHVLHMNGNCTRSVRTVDLNLTSASVLQFHFAFGCFQKKLNNRNNGFDPLDKKQRPKHLRDHRQHGRHQSHQQARPVHVEYSLNGASTWNHLLTLQKSLHPHEKLISIQLPDDCKKVGVQFTWWQEMTETRSYGSTNDDNDVHANNDDDDDDDGSSGDDDDYWRPTWVLDDIVLLSAVEPTFDLYNDVMSDHHNLWNYDREERKIVSEDEEEKEDEDQRGNIPQWVSNMASMKFGQFCGLTNSFVSTLSFEDESYVMSVDLNMATVDDYVLQMRIAVGCHNNENDDDVDGDELPEDVFAVRLEYSTDYGKTWNLVKETCRQNELECSKAEQPSSYYPSSSWISVAIPLENKLLTNFTRFRWKQVSLSNYNLNMKWAVSDIYIGPSCVNYCSGQGVCLNRTFCRCYPGHHGDHCQHRQTRSRLKKDLKDDFEIFLPQNGYVADVDDADSALNSTEHLKHWSLIQGSTNKPSCLKLLHNAHANRFLDFSSAGLRQAVTRTFDGRTIGYITFHLLANKNRFEKLNDAEYDGEHGFSAREKHGGWSLEEKSKKLGFEKGMNENCQPLTNIIRANIILDYSTDGGVSWKLIKSISPLKVSPSLSHYHQYHYVQLPLLKASTLPTSRNYFPVMFRWWQHPSTSRIFNWGLDNVLIRRTVANPSYLEETFGGDDHHHDEQPTKWETDNWDFLGRGQRLMNICGSRGYSMAWKKIDSEDNNSQEHNKKLMKMCAGGGGINLGSRQIHGSSIVTRPLVIQDGHILQFKVNFSRNVIFQQIMLRCARCVECFKASGLTIALEYNIDPEKDDWQLVNGGCDHNNNINNNNINNNNINNNNINNKYHISDNSIHINSKANHNIIKSKQKNILPSSKLKTGNDNNTNGHVKNLDSDDFSEPAEDAPTTNNMQTKCSKTSSNFIPSSLYSECDFKTWTRVYIRLPRPTFSGNTRFRWRVWRNVSDATSKNEYSDKITKNANKPTSNIENVTNDDEPYEGSVSKVFDANRKQDCSIGSLKQFKELISKVNNFSNFHKRTPRYARVDSKVYDATKDGLLWALDEVYVSEGCEHLCHGRGVCRRGECLCDEGYSGTHCGKVTKELLQSFSTNFDANLSDLHLGWSKIDGGSIGDGCGVLGSGRSLYFNGCCLRQAVTAELDLGRNSSRISFIVAIGRTDLPWSCNFDIHDKCSVDILLQYTLDKGITWQTVAEIRSRRAAEKLIFDVPVGARRPGAQFRWWQPSHKGRGRDQWAIDDVVVSSDSFKLSEANNSKRRRIFGHG</sequence>
<keyword evidence="16" id="KW-1015">Disulfide bond</keyword>
<dbReference type="GO" id="GO:0001764">
    <property type="term" value="P:neuron migration"/>
    <property type="evidence" value="ECO:0007669"/>
    <property type="project" value="InterPro"/>
</dbReference>
<dbReference type="PROSITE" id="PS50026">
    <property type="entry name" value="EGF_3"/>
    <property type="match status" value="3"/>
</dbReference>
<dbReference type="Pfam" id="PF21471">
    <property type="entry name" value="Reelin_subrepeat-B"/>
    <property type="match status" value="8"/>
</dbReference>
<evidence type="ECO:0000256" key="16">
    <source>
        <dbReference type="PROSITE-ProRule" id="PRU00076"/>
    </source>
</evidence>
<evidence type="ECO:0000313" key="19">
    <source>
        <dbReference type="EMBL" id="ESN98794.1"/>
    </source>
</evidence>
<feature type="region of interest" description="Disordered" evidence="17">
    <location>
        <begin position="1252"/>
        <end position="1280"/>
    </location>
</feature>
<keyword evidence="6" id="KW-0479">Metal-binding</keyword>
<gene>
    <name evidence="20" type="primary">20211066</name>
    <name evidence="19" type="ORF">HELRODRAFT_188910</name>
</gene>
<dbReference type="InterPro" id="IPR034968">
    <property type="entry name" value="Reelin"/>
</dbReference>
<feature type="disulfide bond" evidence="16">
    <location>
        <begin position="1042"/>
        <end position="1051"/>
    </location>
</feature>
<dbReference type="InterPro" id="IPR000742">
    <property type="entry name" value="EGF"/>
</dbReference>
<feature type="compositionally biased region" description="Acidic residues" evidence="17">
    <location>
        <begin position="1267"/>
        <end position="1280"/>
    </location>
</feature>
<feature type="disulfide bond" evidence="16">
    <location>
        <begin position="620"/>
        <end position="630"/>
    </location>
</feature>
<comment type="function">
    <text evidence="15">Extracellular matrix serine protease secreted by pioneer neurons that plays a role in layering of neurons in the cerebral cortex and cerebellum by coordinating cell positioning during neurodevelopment. Regulates microtubule function in neurons and neuronal migration. Binding to the extracellular domains of lipoprotein receptors VLDLR and LRP8/APOER2 induces tyrosine phosphorylation of DAB1 and modulation of TAU phosphorylation. Affects migration of sympathetic preganglionic neurons in the spinal cord, where it seems to act as a barrier to neuronal migration. Enzymatic activity is important for the modulation of cell adhesion.</text>
</comment>
<accession>T1FQG9</accession>
<reference evidence="21" key="1">
    <citation type="submission" date="2012-12" db="EMBL/GenBank/DDBJ databases">
        <authorList>
            <person name="Hellsten U."/>
            <person name="Grimwood J."/>
            <person name="Chapman J.A."/>
            <person name="Shapiro H."/>
            <person name="Aerts A."/>
            <person name="Otillar R.P."/>
            <person name="Terry A.Y."/>
            <person name="Boore J.L."/>
            <person name="Simakov O."/>
            <person name="Marletaz F."/>
            <person name="Cho S.-J."/>
            <person name="Edsinger-Gonzales E."/>
            <person name="Havlak P."/>
            <person name="Kuo D.-H."/>
            <person name="Larsson T."/>
            <person name="Lv J."/>
            <person name="Arendt D."/>
            <person name="Savage R."/>
            <person name="Osoegawa K."/>
            <person name="de Jong P."/>
            <person name="Lindberg D.R."/>
            <person name="Seaver E.C."/>
            <person name="Weisblat D.A."/>
            <person name="Putnam N.H."/>
            <person name="Grigoriev I.V."/>
            <person name="Rokhsar D.S."/>
        </authorList>
    </citation>
    <scope>NUCLEOTIDE SEQUENCE</scope>
</reference>
<feature type="compositionally biased region" description="Low complexity" evidence="17">
    <location>
        <begin position="1084"/>
        <end position="1093"/>
    </location>
</feature>
<evidence type="ECO:0000313" key="21">
    <source>
        <dbReference type="Proteomes" id="UP000015101"/>
    </source>
</evidence>
<evidence type="ECO:0000259" key="18">
    <source>
        <dbReference type="PROSITE" id="PS50026"/>
    </source>
</evidence>
<dbReference type="GO" id="GO:0006508">
    <property type="term" value="P:proteolysis"/>
    <property type="evidence" value="ECO:0007669"/>
    <property type="project" value="UniProtKB-KW"/>
</dbReference>
<feature type="region of interest" description="Disordered" evidence="17">
    <location>
        <begin position="1164"/>
        <end position="1196"/>
    </location>
</feature>
<feature type="domain" description="EGF-like" evidence="18">
    <location>
        <begin position="1502"/>
        <end position="1534"/>
    </location>
</feature>
<evidence type="ECO:0000256" key="1">
    <source>
        <dbReference type="ARBA" id="ARBA00004498"/>
    </source>
</evidence>
<dbReference type="GO" id="GO:0007417">
    <property type="term" value="P:central nervous system development"/>
    <property type="evidence" value="ECO:0007669"/>
    <property type="project" value="InterPro"/>
</dbReference>
<comment type="caution">
    <text evidence="16">Lacks conserved residue(s) required for the propagation of feature annotation.</text>
</comment>
<feature type="domain" description="EGF-like" evidence="18">
    <location>
        <begin position="1021"/>
        <end position="1052"/>
    </location>
</feature>
<evidence type="ECO:0000256" key="6">
    <source>
        <dbReference type="ARBA" id="ARBA00022723"/>
    </source>
</evidence>
<feature type="region of interest" description="Disordered" evidence="17">
    <location>
        <begin position="1981"/>
        <end position="2023"/>
    </location>
</feature>
<comment type="subunit">
    <text evidence="14">Oligomer of disulfide-linked homodimers.</text>
</comment>
<feature type="compositionally biased region" description="Polar residues" evidence="17">
    <location>
        <begin position="845"/>
        <end position="854"/>
    </location>
</feature>
<dbReference type="SMART" id="SM00181">
    <property type="entry name" value="EGF"/>
    <property type="match status" value="5"/>
</dbReference>
<keyword evidence="9" id="KW-0862">Zinc</keyword>
<dbReference type="GO" id="GO:0008236">
    <property type="term" value="F:serine-type peptidase activity"/>
    <property type="evidence" value="ECO:0007669"/>
    <property type="project" value="UniProtKB-KW"/>
</dbReference>
<comment type="similarity">
    <text evidence="12">Belongs to the reelin family.</text>
</comment>
<evidence type="ECO:0000256" key="5">
    <source>
        <dbReference type="ARBA" id="ARBA00022670"/>
    </source>
</evidence>
<evidence type="ECO:0000256" key="4">
    <source>
        <dbReference type="ARBA" id="ARBA00022530"/>
    </source>
</evidence>
<feature type="compositionally biased region" description="Basic residues" evidence="17">
    <location>
        <begin position="1174"/>
        <end position="1190"/>
    </location>
</feature>
<evidence type="ECO:0000256" key="7">
    <source>
        <dbReference type="ARBA" id="ARBA00022801"/>
    </source>
</evidence>
<dbReference type="PANTHER" id="PTHR11841:SF1">
    <property type="entry name" value="REELIN"/>
    <property type="match status" value="1"/>
</dbReference>
<dbReference type="HOGENOM" id="CLU_232387_0_0_1"/>
<evidence type="ECO:0000256" key="8">
    <source>
        <dbReference type="ARBA" id="ARBA00022825"/>
    </source>
</evidence>
<dbReference type="OrthoDB" id="1924787at2759"/>
<reference evidence="19 21" key="2">
    <citation type="journal article" date="2013" name="Nature">
        <title>Insights into bilaterian evolution from three spiralian genomes.</title>
        <authorList>
            <person name="Simakov O."/>
            <person name="Marletaz F."/>
            <person name="Cho S.J."/>
            <person name="Edsinger-Gonzales E."/>
            <person name="Havlak P."/>
            <person name="Hellsten U."/>
            <person name="Kuo D.H."/>
            <person name="Larsson T."/>
            <person name="Lv J."/>
            <person name="Arendt D."/>
            <person name="Savage R."/>
            <person name="Osoegawa K."/>
            <person name="de Jong P."/>
            <person name="Grimwood J."/>
            <person name="Chapman J.A."/>
            <person name="Shapiro H."/>
            <person name="Aerts A."/>
            <person name="Otillar R.P."/>
            <person name="Terry A.Y."/>
            <person name="Boore J.L."/>
            <person name="Grigoriev I.V."/>
            <person name="Lindberg D.R."/>
            <person name="Seaver E.C."/>
            <person name="Weisblat D.A."/>
            <person name="Putnam N.H."/>
            <person name="Rokhsar D.S."/>
        </authorList>
    </citation>
    <scope>NUCLEOTIDE SEQUENCE</scope>
</reference>
<dbReference type="InterPro" id="IPR049419">
    <property type="entry name" value="Reelin_subrepeat-B"/>
</dbReference>
<feature type="disulfide bond" evidence="16">
    <location>
        <begin position="1524"/>
        <end position="1533"/>
    </location>
</feature>
<dbReference type="Proteomes" id="UP000015101">
    <property type="component" value="Unassembled WGS sequence"/>
</dbReference>
<evidence type="ECO:0000256" key="12">
    <source>
        <dbReference type="ARBA" id="ARBA00023773"/>
    </source>
</evidence>
<keyword evidence="7" id="KW-0378">Hydrolase</keyword>
<evidence type="ECO:0000256" key="2">
    <source>
        <dbReference type="ARBA" id="ARBA00022473"/>
    </source>
</evidence>
<evidence type="ECO:0000256" key="10">
    <source>
        <dbReference type="ARBA" id="ARBA00022837"/>
    </source>
</evidence>
<name>T1FQG9_HELRO</name>
<keyword evidence="16" id="KW-0245">EGF-like domain</keyword>
<evidence type="ECO:0000313" key="20">
    <source>
        <dbReference type="EnsemblMetazoa" id="HelroP188910"/>
    </source>
</evidence>
<dbReference type="CTD" id="20211066"/>
<proteinExistence type="inferred from homology"/>
<evidence type="ECO:0000256" key="14">
    <source>
        <dbReference type="ARBA" id="ARBA00044961"/>
    </source>
</evidence>
<dbReference type="InParanoid" id="T1FQG9"/>
<reference evidence="20" key="3">
    <citation type="submission" date="2015-06" db="UniProtKB">
        <authorList>
            <consortium name="EnsemblMetazoa"/>
        </authorList>
    </citation>
    <scope>IDENTIFICATION</scope>
</reference>
<dbReference type="GO" id="GO:0007155">
    <property type="term" value="P:cell adhesion"/>
    <property type="evidence" value="ECO:0007669"/>
    <property type="project" value="UniProtKB-KW"/>
</dbReference>
<dbReference type="PROSITE" id="PS00022">
    <property type="entry name" value="EGF_1"/>
    <property type="match status" value="4"/>
</dbReference>
<organism evidence="20 21">
    <name type="scientific">Helobdella robusta</name>
    <name type="common">Californian leech</name>
    <dbReference type="NCBI Taxonomy" id="6412"/>
    <lineage>
        <taxon>Eukaryota</taxon>
        <taxon>Metazoa</taxon>
        <taxon>Spiralia</taxon>
        <taxon>Lophotrochozoa</taxon>
        <taxon>Annelida</taxon>
        <taxon>Clitellata</taxon>
        <taxon>Hirudinea</taxon>
        <taxon>Rhynchobdellida</taxon>
        <taxon>Glossiphoniidae</taxon>
        <taxon>Helobdella</taxon>
    </lineage>
</organism>
<feature type="region of interest" description="Disordered" evidence="17">
    <location>
        <begin position="1081"/>
        <end position="1101"/>
    </location>
</feature>
<keyword evidence="10" id="KW-0106">Calcium</keyword>
<dbReference type="RefSeq" id="XP_009022761.1">
    <property type="nucleotide sequence ID" value="XM_009024513.1"/>
</dbReference>
<evidence type="ECO:0000256" key="15">
    <source>
        <dbReference type="ARBA" id="ARBA00046064"/>
    </source>
</evidence>
<evidence type="ECO:0000256" key="9">
    <source>
        <dbReference type="ARBA" id="ARBA00022833"/>
    </source>
</evidence>
<keyword evidence="8" id="KW-0720">Serine protease</keyword>
<keyword evidence="5" id="KW-0645">Protease</keyword>
<dbReference type="Gene3D" id="2.60.120.260">
    <property type="entry name" value="Galactose-binding domain-like"/>
    <property type="match status" value="13"/>
</dbReference>
<dbReference type="STRING" id="6412.T1FQG9"/>
<dbReference type="eggNOG" id="ENOG502QSIP">
    <property type="taxonomic scope" value="Eukaryota"/>
</dbReference>
<comment type="subcellular location">
    <subcellularLocation>
        <location evidence="1">Secreted</location>
        <location evidence="1">Extracellular space</location>
        <location evidence="1">Extracellular matrix</location>
    </subcellularLocation>
</comment>
<evidence type="ECO:0000256" key="13">
    <source>
        <dbReference type="ARBA" id="ARBA00023900"/>
    </source>
</evidence>
<keyword evidence="4" id="KW-0272">Extracellular matrix</keyword>
<dbReference type="EMBL" id="KB097143">
    <property type="protein sequence ID" value="ESN98794.1"/>
    <property type="molecule type" value="Genomic_DNA"/>
</dbReference>
<feature type="disulfide bond" evidence="16">
    <location>
        <begin position="1506"/>
        <end position="1516"/>
    </location>
</feature>
<dbReference type="GeneID" id="20211066"/>
<dbReference type="EnsemblMetazoa" id="HelroT188910">
    <property type="protein sequence ID" value="HelroP188910"/>
    <property type="gene ID" value="HelroG188910"/>
</dbReference>
<feature type="disulfide bond" evidence="16">
    <location>
        <begin position="638"/>
        <end position="647"/>
    </location>
</feature>
<keyword evidence="11" id="KW-0130">Cell adhesion</keyword>
<dbReference type="KEGG" id="hro:HELRODRAFT_188910"/>
<dbReference type="PANTHER" id="PTHR11841">
    <property type="entry name" value="REELIN"/>
    <property type="match status" value="1"/>
</dbReference>
<feature type="region of interest" description="Disordered" evidence="17">
    <location>
        <begin position="845"/>
        <end position="872"/>
    </location>
</feature>
<feature type="compositionally biased region" description="Polar residues" evidence="17">
    <location>
        <begin position="1981"/>
        <end position="1996"/>
    </location>
</feature>
<dbReference type="GO" id="GO:0070325">
    <property type="term" value="F:lipoprotein particle receptor binding"/>
    <property type="evidence" value="ECO:0007669"/>
    <property type="project" value="InterPro"/>
</dbReference>
<keyword evidence="3" id="KW-0964">Secreted</keyword>
<feature type="region of interest" description="Disordered" evidence="17">
    <location>
        <begin position="1"/>
        <end position="29"/>
    </location>
</feature>
<feature type="compositionally biased region" description="Acidic residues" evidence="17">
    <location>
        <begin position="861"/>
        <end position="872"/>
    </location>
</feature>
<dbReference type="PROSITE" id="PS01186">
    <property type="entry name" value="EGF_2"/>
    <property type="match status" value="4"/>
</dbReference>
<dbReference type="EMBL" id="AMQM01001053">
    <property type="status" value="NOT_ANNOTATED_CDS"/>
    <property type="molecule type" value="Genomic_DNA"/>
</dbReference>
<feature type="compositionally biased region" description="Polar residues" evidence="17">
    <location>
        <begin position="2013"/>
        <end position="2023"/>
    </location>
</feature>
<feature type="disulfide bond" evidence="16">
    <location>
        <begin position="1025"/>
        <end position="1035"/>
    </location>
</feature>
<feature type="domain" description="EGF-like" evidence="18">
    <location>
        <begin position="616"/>
        <end position="648"/>
    </location>
</feature>